<dbReference type="AlphaFoldDB" id="A0A2Z7C1U3"/>
<dbReference type="Proteomes" id="UP000250235">
    <property type="component" value="Unassembled WGS sequence"/>
</dbReference>
<keyword evidence="2" id="KW-1185">Reference proteome</keyword>
<gene>
    <name evidence="1" type="ORF">F511_20985</name>
</gene>
<evidence type="ECO:0000313" key="1">
    <source>
        <dbReference type="EMBL" id="KZV40782.1"/>
    </source>
</evidence>
<accession>A0A2Z7C1U3</accession>
<protein>
    <submittedName>
        <fullName evidence="1">Uncharacterized protein</fullName>
    </submittedName>
</protein>
<name>A0A2Z7C1U3_9LAMI</name>
<organism evidence="1 2">
    <name type="scientific">Dorcoceras hygrometricum</name>
    <dbReference type="NCBI Taxonomy" id="472368"/>
    <lineage>
        <taxon>Eukaryota</taxon>
        <taxon>Viridiplantae</taxon>
        <taxon>Streptophyta</taxon>
        <taxon>Embryophyta</taxon>
        <taxon>Tracheophyta</taxon>
        <taxon>Spermatophyta</taxon>
        <taxon>Magnoliopsida</taxon>
        <taxon>eudicotyledons</taxon>
        <taxon>Gunneridae</taxon>
        <taxon>Pentapetalae</taxon>
        <taxon>asterids</taxon>
        <taxon>lamiids</taxon>
        <taxon>Lamiales</taxon>
        <taxon>Gesneriaceae</taxon>
        <taxon>Didymocarpoideae</taxon>
        <taxon>Trichosporeae</taxon>
        <taxon>Loxocarpinae</taxon>
        <taxon>Dorcoceras</taxon>
    </lineage>
</organism>
<proteinExistence type="predicted"/>
<reference evidence="1 2" key="1">
    <citation type="journal article" date="2015" name="Proc. Natl. Acad. Sci. U.S.A.">
        <title>The resurrection genome of Boea hygrometrica: A blueprint for survival of dehydration.</title>
        <authorList>
            <person name="Xiao L."/>
            <person name="Yang G."/>
            <person name="Zhang L."/>
            <person name="Yang X."/>
            <person name="Zhao S."/>
            <person name="Ji Z."/>
            <person name="Zhou Q."/>
            <person name="Hu M."/>
            <person name="Wang Y."/>
            <person name="Chen M."/>
            <person name="Xu Y."/>
            <person name="Jin H."/>
            <person name="Xiao X."/>
            <person name="Hu G."/>
            <person name="Bao F."/>
            <person name="Hu Y."/>
            <person name="Wan P."/>
            <person name="Li L."/>
            <person name="Deng X."/>
            <person name="Kuang T."/>
            <person name="Xiang C."/>
            <person name="Zhu J.K."/>
            <person name="Oliver M.J."/>
            <person name="He Y."/>
        </authorList>
    </citation>
    <scope>NUCLEOTIDE SEQUENCE [LARGE SCALE GENOMIC DNA]</scope>
    <source>
        <strain evidence="2">cv. XS01</strain>
    </source>
</reference>
<sequence length="74" mass="9058">MERRRWYAQLQFSRYLLEELQQLFVKNQQMVFDFEFYRVLLRSVNDSVLISWNDVVECTVSFQQMKISADSLLK</sequence>
<dbReference type="EMBL" id="KQ999866">
    <property type="protein sequence ID" value="KZV40782.1"/>
    <property type="molecule type" value="Genomic_DNA"/>
</dbReference>
<evidence type="ECO:0000313" key="2">
    <source>
        <dbReference type="Proteomes" id="UP000250235"/>
    </source>
</evidence>